<reference evidence="1 2" key="1">
    <citation type="submission" date="2016-02" db="EMBL/GenBank/DDBJ databases">
        <title>Genome sequence of Tissierella creatinophila DSM 6911.</title>
        <authorList>
            <person name="Poehlein A."/>
            <person name="Daniel R."/>
        </authorList>
    </citation>
    <scope>NUCLEOTIDE SEQUENCE [LARGE SCALE GENOMIC DNA]</scope>
    <source>
        <strain evidence="1 2">DSM 6911</strain>
    </source>
</reference>
<dbReference type="Proteomes" id="UP000186112">
    <property type="component" value="Unassembled WGS sequence"/>
</dbReference>
<dbReference type="InterPro" id="IPR036593">
    <property type="entry name" value="CPE0013-like_sf"/>
</dbReference>
<dbReference type="AlphaFoldDB" id="A0A1U7M8A2"/>
<dbReference type="PANTHER" id="PTHR39450:SF1">
    <property type="entry name" value="DUF1667 DOMAIN-CONTAINING PROTEIN"/>
    <property type="match status" value="1"/>
</dbReference>
<organism evidence="1 2">
    <name type="scientific">Tissierella creatinophila DSM 6911</name>
    <dbReference type="NCBI Taxonomy" id="1123403"/>
    <lineage>
        <taxon>Bacteria</taxon>
        <taxon>Bacillati</taxon>
        <taxon>Bacillota</taxon>
        <taxon>Tissierellia</taxon>
        <taxon>Tissierellales</taxon>
        <taxon>Tissierellaceae</taxon>
        <taxon>Tissierella</taxon>
    </lineage>
</organism>
<protein>
    <recommendedName>
        <fullName evidence="3">4Fe-4S Mo/W bis-MGD-type domain-containing protein</fullName>
    </recommendedName>
</protein>
<dbReference type="Pfam" id="PF07892">
    <property type="entry name" value="DUF1667"/>
    <property type="match status" value="1"/>
</dbReference>
<gene>
    <name evidence="1" type="ORF">TICRE_05510</name>
</gene>
<name>A0A1U7M8A2_TISCR</name>
<dbReference type="PANTHER" id="PTHR39450">
    <property type="entry name" value="MOLYBDOPTERIN OXIDOREDUCTASE, 4FE-4S CLUSTER-BINDING SUBUNIT"/>
    <property type="match status" value="1"/>
</dbReference>
<sequence length="117" mass="13272">MQCQICPMKCELNIEENKEDNSYKVSGNRCPQGQKYALKEMTEPSRVVFSRVLLDSGPMSRLHVKTDDIVPSYLKDKFIEIIENTRVKAPVSKGAIIIEDIMNTGINVISTRKVNKI</sequence>
<dbReference type="RefSeq" id="WP_075724889.1">
    <property type="nucleotide sequence ID" value="NZ_LTDM01000007.1"/>
</dbReference>
<evidence type="ECO:0008006" key="3">
    <source>
        <dbReference type="Google" id="ProtNLM"/>
    </source>
</evidence>
<accession>A0A1U7M8A2</accession>
<evidence type="ECO:0000313" key="2">
    <source>
        <dbReference type="Proteomes" id="UP000186112"/>
    </source>
</evidence>
<evidence type="ECO:0000313" key="1">
    <source>
        <dbReference type="EMBL" id="OLS03439.1"/>
    </source>
</evidence>
<dbReference type="OrthoDB" id="9811531at2"/>
<dbReference type="SUPFAM" id="SSF160148">
    <property type="entry name" value="CPE0013-like"/>
    <property type="match status" value="1"/>
</dbReference>
<keyword evidence="2" id="KW-1185">Reference proteome</keyword>
<dbReference type="Gene3D" id="3.10.530.10">
    <property type="entry name" value="CPE0013-like"/>
    <property type="match status" value="1"/>
</dbReference>
<dbReference type="EMBL" id="LTDM01000007">
    <property type="protein sequence ID" value="OLS03439.1"/>
    <property type="molecule type" value="Genomic_DNA"/>
</dbReference>
<dbReference type="InterPro" id="IPR012460">
    <property type="entry name" value="DUF1667"/>
</dbReference>
<proteinExistence type="predicted"/>
<comment type="caution">
    <text evidence="1">The sequence shown here is derived from an EMBL/GenBank/DDBJ whole genome shotgun (WGS) entry which is preliminary data.</text>
</comment>